<evidence type="ECO:0000256" key="1">
    <source>
        <dbReference type="SAM" id="Phobius"/>
    </source>
</evidence>
<reference evidence="3 4" key="1">
    <citation type="journal article" date="2013" name="Genome Announc.">
        <title>Draft Genome Sequence of Arcticibacter svalbardensis Strain MN12-7T, a Member of the Family Sphingobacteriaceae Isolated from an Arctic Soil Sample.</title>
        <authorList>
            <person name="Shivaji S."/>
            <person name="Ara S."/>
            <person name="Prasad S."/>
            <person name="Manasa B.P."/>
            <person name="Begum Z."/>
            <person name="Singh A."/>
            <person name="Kumar Pinnaka A."/>
        </authorList>
    </citation>
    <scope>NUCLEOTIDE SEQUENCE [LARGE SCALE GENOMIC DNA]</scope>
    <source>
        <strain evidence="3 4">MN12-7</strain>
    </source>
</reference>
<dbReference type="Pfam" id="PF14258">
    <property type="entry name" value="DUF4350"/>
    <property type="match status" value="1"/>
</dbReference>
<dbReference type="STRING" id="1150600.ADIARSV_1436"/>
<dbReference type="AlphaFoldDB" id="R9GV81"/>
<keyword evidence="4" id="KW-1185">Reference proteome</keyword>
<evidence type="ECO:0000313" key="3">
    <source>
        <dbReference type="EMBL" id="EOR95435.1"/>
    </source>
</evidence>
<dbReference type="InterPro" id="IPR025646">
    <property type="entry name" value="DUF4350"/>
</dbReference>
<sequence>MKGYKLYLFCASLFLTVYLLAEYNRPKNIDWTTTFKYTDNNPFGTYVLYNRLNDIFPAAIIAKTNKSAYEVFTDSSLKPGNYIIIAETANIGKADFKKMITYIAAGNSIFISALNWDGFLADSLKIKNGIEFNKEKTGVNFTNKLLKHPKAYKFDKFTSNQYFDKFDTRKATVISQNQFGHSNYLSFKFGKGNLYVFANPQLLTNYTLLKPKGADYAAKVLSYMPVAKYVYWDQYQNSGNEEDASSMRVFFKYPALKWAFYISVISLLLFVIYEVKRRQRIIPVIEPLKNSTVEFVSVVGNVYYEQRDNTNIASKKIVYFAEHLRSVFGLKTGIYNKEFLVGFTNKTGIDESLAKELLNHINYLGHQTAVTDDELIILNQLIEKFYIQSGSYGK</sequence>
<dbReference type="OrthoDB" id="1111222at2"/>
<dbReference type="EMBL" id="AQPN01000051">
    <property type="protein sequence ID" value="EOR95435.1"/>
    <property type="molecule type" value="Genomic_DNA"/>
</dbReference>
<feature type="domain" description="DUF4350" evidence="2">
    <location>
        <begin position="41"/>
        <end position="221"/>
    </location>
</feature>
<organism evidence="3 4">
    <name type="scientific">Arcticibacter svalbardensis MN12-7</name>
    <dbReference type="NCBI Taxonomy" id="1150600"/>
    <lineage>
        <taxon>Bacteria</taxon>
        <taxon>Pseudomonadati</taxon>
        <taxon>Bacteroidota</taxon>
        <taxon>Sphingobacteriia</taxon>
        <taxon>Sphingobacteriales</taxon>
        <taxon>Sphingobacteriaceae</taxon>
        <taxon>Arcticibacter</taxon>
    </lineage>
</organism>
<proteinExistence type="predicted"/>
<dbReference type="eggNOG" id="ENOG502Z8TX">
    <property type="taxonomic scope" value="Bacteria"/>
</dbReference>
<evidence type="ECO:0000259" key="2">
    <source>
        <dbReference type="Pfam" id="PF14258"/>
    </source>
</evidence>
<gene>
    <name evidence="3" type="ORF">ADIARSV_1436</name>
</gene>
<dbReference type="Proteomes" id="UP000014174">
    <property type="component" value="Unassembled WGS sequence"/>
</dbReference>
<keyword evidence="1" id="KW-1133">Transmembrane helix</keyword>
<name>R9GV81_9SPHI</name>
<feature type="transmembrane region" description="Helical" evidence="1">
    <location>
        <begin position="255"/>
        <end position="273"/>
    </location>
</feature>
<accession>R9GV81</accession>
<evidence type="ECO:0000313" key="4">
    <source>
        <dbReference type="Proteomes" id="UP000014174"/>
    </source>
</evidence>
<dbReference type="RefSeq" id="WP_016194677.1">
    <property type="nucleotide sequence ID" value="NZ_AQPN01000051.1"/>
</dbReference>
<keyword evidence="1" id="KW-0812">Transmembrane</keyword>
<protein>
    <recommendedName>
        <fullName evidence="2">DUF4350 domain-containing protein</fullName>
    </recommendedName>
</protein>
<comment type="caution">
    <text evidence="3">The sequence shown here is derived from an EMBL/GenBank/DDBJ whole genome shotgun (WGS) entry which is preliminary data.</text>
</comment>
<keyword evidence="1" id="KW-0472">Membrane</keyword>